<feature type="domain" description="EF-hand" evidence="7">
    <location>
        <begin position="452"/>
        <end position="487"/>
    </location>
</feature>
<keyword evidence="9" id="KW-0407">Ion channel</keyword>
<keyword evidence="9" id="KW-0406">Ion transport</keyword>
<comment type="caution">
    <text evidence="8">The sequence shown here is derived from an EMBL/GenBank/DDBJ whole genome shotgun (WGS) entry which is preliminary data.</text>
</comment>
<dbReference type="GO" id="GO:0005509">
    <property type="term" value="F:calcium ion binding"/>
    <property type="evidence" value="ECO:0007669"/>
    <property type="project" value="InterPro"/>
</dbReference>
<dbReference type="EMBL" id="CAMXCT010002646">
    <property type="protein sequence ID" value="CAI3999533.1"/>
    <property type="molecule type" value="Genomic_DNA"/>
</dbReference>
<feature type="region of interest" description="Disordered" evidence="5">
    <location>
        <begin position="44"/>
        <end position="71"/>
    </location>
</feature>
<dbReference type="OrthoDB" id="425908at2759"/>
<dbReference type="PROSITE" id="PS50222">
    <property type="entry name" value="EF_HAND_2"/>
    <property type="match status" value="1"/>
</dbReference>
<reference evidence="8" key="1">
    <citation type="submission" date="2022-10" db="EMBL/GenBank/DDBJ databases">
        <authorList>
            <person name="Chen Y."/>
            <person name="Dougan E. K."/>
            <person name="Chan C."/>
            <person name="Rhodes N."/>
            <person name="Thang M."/>
        </authorList>
    </citation>
    <scope>NUCLEOTIDE SEQUENCE</scope>
</reference>
<feature type="transmembrane region" description="Helical" evidence="6">
    <location>
        <begin position="359"/>
        <end position="383"/>
    </location>
</feature>
<evidence type="ECO:0000313" key="9">
    <source>
        <dbReference type="EMBL" id="CAL4786845.1"/>
    </source>
</evidence>
<sequence>METVESLSAVNLQSINKSEDWHNLLHEARLEDCGVKLQSLEAPEKIQAEGAQAPEAPDPRSQTRKAQGARKKRWQVNAIPLLEEEEYEALADERSRRRAQRTASTDETEEKPVPDLHTWSSHLANWVNSKNFEGIFAAVIFSNSIFLGISLEYESGNIGLDPPPIFKVFDLTYAALFTLELLLKIWVDGRNFFCTKDRGTIFWNYLDLTIVCTSMVEVIFDILLVVQAGDSETRIAPTNLIRVVRIVRVLRVMRVIKVVKFISGLTSLISSILSTLKSLLWSLLLLLMVIYVFGILFTDTVIGYTSLHNVDTVAEGSMEADLLTHFGSLHLSMHTLFRSVTGGVDWGDMANLLIYINWIWGYFFTGYIAFSYFAVLNVMTAVFCKRAIESAEQDEQNIMQRFHEDQKRSRKCIEQLFHIFDGLEADGAITLCELENFFEQEEVRAMFQSLDLSARDSWTLFKLLDEAGNGDINLSEFMEGCLRLRGPAKALDIACVMDESRRIKRKVFLADERLQQLESQMGCLLTKGLPVAQGNDAGPKYHEGVKREKALQLPDQEFDLPYDVGPDLDFDVHPQILLPGTLLT</sequence>
<proteinExistence type="predicted"/>
<dbReference type="Proteomes" id="UP001152797">
    <property type="component" value="Unassembled WGS sequence"/>
</dbReference>
<dbReference type="GO" id="GO:0005248">
    <property type="term" value="F:voltage-gated sodium channel activity"/>
    <property type="evidence" value="ECO:0007669"/>
    <property type="project" value="TreeGrafter"/>
</dbReference>
<evidence type="ECO:0000313" key="8">
    <source>
        <dbReference type="EMBL" id="CAI3999533.1"/>
    </source>
</evidence>
<dbReference type="EMBL" id="CAMXCT030002646">
    <property type="protein sequence ID" value="CAL4786845.1"/>
    <property type="molecule type" value="Genomic_DNA"/>
</dbReference>
<keyword evidence="2 6" id="KW-0812">Transmembrane</keyword>
<feature type="region of interest" description="Disordered" evidence="5">
    <location>
        <begin position="90"/>
        <end position="114"/>
    </location>
</feature>
<accession>A0A9P1CZ33</accession>
<dbReference type="GO" id="GO:0001518">
    <property type="term" value="C:voltage-gated sodium channel complex"/>
    <property type="evidence" value="ECO:0007669"/>
    <property type="project" value="TreeGrafter"/>
</dbReference>
<organism evidence="8">
    <name type="scientific">Cladocopium goreaui</name>
    <dbReference type="NCBI Taxonomy" id="2562237"/>
    <lineage>
        <taxon>Eukaryota</taxon>
        <taxon>Sar</taxon>
        <taxon>Alveolata</taxon>
        <taxon>Dinophyceae</taxon>
        <taxon>Suessiales</taxon>
        <taxon>Symbiodiniaceae</taxon>
        <taxon>Cladocopium</taxon>
    </lineage>
</organism>
<dbReference type="GO" id="GO:0086010">
    <property type="term" value="P:membrane depolarization during action potential"/>
    <property type="evidence" value="ECO:0007669"/>
    <property type="project" value="TreeGrafter"/>
</dbReference>
<dbReference type="SUPFAM" id="SSF81324">
    <property type="entry name" value="Voltage-gated potassium channels"/>
    <property type="match status" value="1"/>
</dbReference>
<reference evidence="9 10" key="2">
    <citation type="submission" date="2024-05" db="EMBL/GenBank/DDBJ databases">
        <authorList>
            <person name="Chen Y."/>
            <person name="Shah S."/>
            <person name="Dougan E. K."/>
            <person name="Thang M."/>
            <person name="Chan C."/>
        </authorList>
    </citation>
    <scope>NUCLEOTIDE SEQUENCE [LARGE SCALE GENOMIC DNA]</scope>
</reference>
<keyword evidence="4 6" id="KW-0472">Membrane</keyword>
<dbReference type="EMBL" id="CAMXCT020002646">
    <property type="protein sequence ID" value="CAL1152908.1"/>
    <property type="molecule type" value="Genomic_DNA"/>
</dbReference>
<comment type="subcellular location">
    <subcellularLocation>
        <location evidence="1">Membrane</location>
        <topology evidence="1">Multi-pass membrane protein</topology>
    </subcellularLocation>
</comment>
<dbReference type="Gene3D" id="1.20.120.350">
    <property type="entry name" value="Voltage-gated potassium channels. Chain C"/>
    <property type="match status" value="1"/>
</dbReference>
<dbReference type="InterPro" id="IPR002048">
    <property type="entry name" value="EF_hand_dom"/>
</dbReference>
<feature type="transmembrane region" description="Helical" evidence="6">
    <location>
        <begin position="279"/>
        <end position="298"/>
    </location>
</feature>
<dbReference type="Gene3D" id="1.10.238.10">
    <property type="entry name" value="EF-hand"/>
    <property type="match status" value="1"/>
</dbReference>
<dbReference type="InterPro" id="IPR027359">
    <property type="entry name" value="Volt_channel_dom_sf"/>
</dbReference>
<keyword evidence="3 6" id="KW-1133">Transmembrane helix</keyword>
<dbReference type="PANTHER" id="PTHR10037">
    <property type="entry name" value="VOLTAGE-GATED CATION CHANNEL CALCIUM AND SODIUM"/>
    <property type="match status" value="1"/>
</dbReference>
<evidence type="ECO:0000313" key="10">
    <source>
        <dbReference type="Proteomes" id="UP001152797"/>
    </source>
</evidence>
<dbReference type="Gene3D" id="1.10.287.70">
    <property type="match status" value="1"/>
</dbReference>
<evidence type="ECO:0000256" key="2">
    <source>
        <dbReference type="ARBA" id="ARBA00022692"/>
    </source>
</evidence>
<protein>
    <submittedName>
        <fullName evidence="9">Sodium channel protein 60E</fullName>
    </submittedName>
</protein>
<gene>
    <name evidence="8" type="ORF">C1SCF055_LOCUS25723</name>
</gene>
<evidence type="ECO:0000256" key="6">
    <source>
        <dbReference type="SAM" id="Phobius"/>
    </source>
</evidence>
<keyword evidence="10" id="KW-1185">Reference proteome</keyword>
<dbReference type="AlphaFoldDB" id="A0A9P1CZ33"/>
<evidence type="ECO:0000256" key="1">
    <source>
        <dbReference type="ARBA" id="ARBA00004141"/>
    </source>
</evidence>
<keyword evidence="9" id="KW-0813">Transport</keyword>
<dbReference type="PANTHER" id="PTHR10037:SF62">
    <property type="entry name" value="SODIUM CHANNEL PROTEIN 60E"/>
    <property type="match status" value="1"/>
</dbReference>
<evidence type="ECO:0000256" key="3">
    <source>
        <dbReference type="ARBA" id="ARBA00022989"/>
    </source>
</evidence>
<name>A0A9P1CZ33_9DINO</name>
<dbReference type="InterPro" id="IPR005821">
    <property type="entry name" value="Ion_trans_dom"/>
</dbReference>
<feature type="transmembrane region" description="Helical" evidence="6">
    <location>
        <begin position="255"/>
        <end position="273"/>
    </location>
</feature>
<evidence type="ECO:0000256" key="4">
    <source>
        <dbReference type="ARBA" id="ARBA00023136"/>
    </source>
</evidence>
<dbReference type="SUPFAM" id="SSF47473">
    <property type="entry name" value="EF-hand"/>
    <property type="match status" value="1"/>
</dbReference>
<evidence type="ECO:0000259" key="7">
    <source>
        <dbReference type="PROSITE" id="PS50222"/>
    </source>
</evidence>
<dbReference type="InterPro" id="IPR043203">
    <property type="entry name" value="VGCC_Ca_Na"/>
</dbReference>
<dbReference type="Pfam" id="PF00520">
    <property type="entry name" value="Ion_trans"/>
    <property type="match status" value="1"/>
</dbReference>
<evidence type="ECO:0000256" key="5">
    <source>
        <dbReference type="SAM" id="MobiDB-lite"/>
    </source>
</evidence>
<dbReference type="InterPro" id="IPR011992">
    <property type="entry name" value="EF-hand-dom_pair"/>
</dbReference>